<dbReference type="PANTHER" id="PTHR22538:SF1">
    <property type="entry name" value="VWFD DOMAIN-CONTAINING PROTEIN"/>
    <property type="match status" value="1"/>
</dbReference>
<comment type="caution">
    <text evidence="1">The sequence shown here is derived from an EMBL/GenBank/DDBJ whole genome shotgun (WGS) entry which is preliminary data.</text>
</comment>
<evidence type="ECO:0000313" key="1">
    <source>
        <dbReference type="EMBL" id="KAG7381736.1"/>
    </source>
</evidence>
<dbReference type="EMBL" id="JAGDFL010000761">
    <property type="protein sequence ID" value="KAG7381736.1"/>
    <property type="molecule type" value="Genomic_DNA"/>
</dbReference>
<name>A0A8T1VLD6_9STRA</name>
<dbReference type="OrthoDB" id="95392at2759"/>
<reference evidence="1" key="1">
    <citation type="submission" date="2021-02" db="EMBL/GenBank/DDBJ databases">
        <authorList>
            <person name="Palmer J.M."/>
        </authorList>
    </citation>
    <scope>NUCLEOTIDE SEQUENCE</scope>
    <source>
        <strain evidence="1">SCRP23</strain>
    </source>
</reference>
<sequence length="403" mass="43531">MVVPRASIDGDEVQCTDGTLLKTSLGDPNFVICAAGASGFTAYSRDMAVGVEYMDRSIKTMSAPEVTDQSASCNRADDDYTSVTSTGLALLTGNTIPAGSSRNLKEATHIVIDEETCSCKSTPRPCIFFHGLGNPNEEAELQDSPKKTKRKMGEIKGHAPCCSTIKYAVLNTVDYAWTNSTLQQKFCDHALSISDTSDLTSMTIEDTVIVTHSMGGLVMAGALANEKCKFGENTFWASLSAPMTGTMTVDYLQDFCNGEKGKFMVEVLDLIGECPVSTSRKSISYQNEKYSSPELNAAYIAAQEAYRGNVTAALCSNHYAGVVSLYQVPAIVAGKIIPHKSREGDGYVEFQSCAGGLPASMFGNSYKDKFYATELNHADTAFLTHDGLFKDSQKPAKWFECLL</sequence>
<dbReference type="PANTHER" id="PTHR22538">
    <property type="entry name" value="CILIA- AND FLAGELLA-ASSOCIATED PROTEIN 74"/>
    <property type="match status" value="1"/>
</dbReference>
<organism evidence="1 2">
    <name type="scientific">Phytophthora boehmeriae</name>
    <dbReference type="NCBI Taxonomy" id="109152"/>
    <lineage>
        <taxon>Eukaryota</taxon>
        <taxon>Sar</taxon>
        <taxon>Stramenopiles</taxon>
        <taxon>Oomycota</taxon>
        <taxon>Peronosporomycetes</taxon>
        <taxon>Peronosporales</taxon>
        <taxon>Peronosporaceae</taxon>
        <taxon>Phytophthora</taxon>
    </lineage>
</organism>
<protein>
    <submittedName>
        <fullName evidence="1">Uncharacterized protein</fullName>
    </submittedName>
</protein>
<dbReference type="AlphaFoldDB" id="A0A8T1VLD6"/>
<evidence type="ECO:0000313" key="2">
    <source>
        <dbReference type="Proteomes" id="UP000693981"/>
    </source>
</evidence>
<proteinExistence type="predicted"/>
<keyword evidence="2" id="KW-1185">Reference proteome</keyword>
<dbReference type="Proteomes" id="UP000693981">
    <property type="component" value="Unassembled WGS sequence"/>
</dbReference>
<accession>A0A8T1VLD6</accession>
<gene>
    <name evidence="1" type="ORF">PHYBOEH_010802</name>
</gene>